<name>A0AB33EBG1_9PSED</name>
<dbReference type="EMBL" id="CP023466">
    <property type="protein sequence ID" value="ATE76256.1"/>
    <property type="molecule type" value="Genomic_DNA"/>
</dbReference>
<feature type="compositionally biased region" description="Low complexity" evidence="1">
    <location>
        <begin position="24"/>
        <end position="41"/>
    </location>
</feature>
<evidence type="ECO:0000313" key="4">
    <source>
        <dbReference type="Proteomes" id="UP000218385"/>
    </source>
</evidence>
<dbReference type="AlphaFoldDB" id="A0AB33EBG1"/>
<evidence type="ECO:0000256" key="1">
    <source>
        <dbReference type="SAM" id="MobiDB-lite"/>
    </source>
</evidence>
<feature type="signal peptide" evidence="2">
    <location>
        <begin position="1"/>
        <end position="22"/>
    </location>
</feature>
<keyword evidence="2" id="KW-0732">Signal</keyword>
<evidence type="ECO:0000313" key="3">
    <source>
        <dbReference type="EMBL" id="ATE76256.1"/>
    </source>
</evidence>
<evidence type="ECO:0000256" key="2">
    <source>
        <dbReference type="SAM" id="SignalP"/>
    </source>
</evidence>
<accession>A0AB33EBG1</accession>
<feature type="region of interest" description="Disordered" evidence="1">
    <location>
        <begin position="24"/>
        <end position="95"/>
    </location>
</feature>
<organism evidence="3 4">
    <name type="scientific">Pseudomonas frederiksbergensis</name>
    <dbReference type="NCBI Taxonomy" id="104087"/>
    <lineage>
        <taxon>Bacteria</taxon>
        <taxon>Pseudomonadati</taxon>
        <taxon>Pseudomonadota</taxon>
        <taxon>Gammaproteobacteria</taxon>
        <taxon>Pseudomonadales</taxon>
        <taxon>Pseudomonadaceae</taxon>
        <taxon>Pseudomonas</taxon>
    </lineage>
</organism>
<sequence>MRKALFLAAVVAAVALSGDAYARGSSYGGHSSYKSSYSYGSRSDHTISGYTRSNGTYVGPSHATNPDTTRNNNYSTKGNVNPYTGKYGTKPRDSK</sequence>
<dbReference type="Proteomes" id="UP000218385">
    <property type="component" value="Chromosome"/>
</dbReference>
<proteinExistence type="predicted"/>
<protein>
    <submittedName>
        <fullName evidence="3">Uncharacterized protein</fullName>
    </submittedName>
</protein>
<feature type="chain" id="PRO_5044263410" evidence="2">
    <location>
        <begin position="23"/>
        <end position="95"/>
    </location>
</feature>
<gene>
    <name evidence="3" type="ORF">CNN82_07395</name>
</gene>
<feature type="compositionally biased region" description="Polar residues" evidence="1">
    <location>
        <begin position="46"/>
        <end position="82"/>
    </location>
</feature>
<reference evidence="3 4" key="1">
    <citation type="submission" date="2017-09" db="EMBL/GenBank/DDBJ databases">
        <title>Complete Genome sequence of Lysobacter capsici KNU-15.</title>
        <authorList>
            <person name="Kim M.-C."/>
            <person name="Yi H."/>
            <person name="Lee D.-W."/>
            <person name="Shin J.-H."/>
        </authorList>
    </citation>
    <scope>NUCLEOTIDE SEQUENCE [LARGE SCALE GENOMIC DNA]</scope>
    <source>
        <strain evidence="3 4">KNU-15</strain>
    </source>
</reference>